<dbReference type="CDD" id="cd01038">
    <property type="entry name" value="Endonuclease_DUF559"/>
    <property type="match status" value="1"/>
</dbReference>
<dbReference type="InterPro" id="IPR007569">
    <property type="entry name" value="DUF559"/>
</dbReference>
<evidence type="ECO:0000256" key="1">
    <source>
        <dbReference type="SAM" id="MobiDB-lite"/>
    </source>
</evidence>
<dbReference type="Proteomes" id="UP000199048">
    <property type="component" value="Unassembled WGS sequence"/>
</dbReference>
<proteinExistence type="predicted"/>
<keyword evidence="4" id="KW-1185">Reference proteome</keyword>
<dbReference type="Gene3D" id="3.40.960.10">
    <property type="entry name" value="VSR Endonuclease"/>
    <property type="match status" value="1"/>
</dbReference>
<evidence type="ECO:0000313" key="4">
    <source>
        <dbReference type="Proteomes" id="UP000199048"/>
    </source>
</evidence>
<dbReference type="PANTHER" id="PTHR38590:SF1">
    <property type="entry name" value="BLL0828 PROTEIN"/>
    <property type="match status" value="1"/>
</dbReference>
<feature type="domain" description="DUF559" evidence="2">
    <location>
        <begin position="2"/>
        <end position="79"/>
    </location>
</feature>
<dbReference type="PANTHER" id="PTHR38590">
    <property type="entry name" value="BLL0828 PROTEIN"/>
    <property type="match status" value="1"/>
</dbReference>
<accession>A0A1I4KEP0</accession>
<reference evidence="4" key="1">
    <citation type="submission" date="2016-10" db="EMBL/GenBank/DDBJ databases">
        <authorList>
            <person name="Varghese N."/>
            <person name="Submissions S."/>
        </authorList>
    </citation>
    <scope>NUCLEOTIDE SEQUENCE [LARGE SCALE GENOMIC DNA]</scope>
    <source>
        <strain evidence="4">BL36</strain>
    </source>
</reference>
<organism evidence="3 4">
    <name type="scientific">Methylobacterium pseudosasicola</name>
    <dbReference type="NCBI Taxonomy" id="582667"/>
    <lineage>
        <taxon>Bacteria</taxon>
        <taxon>Pseudomonadati</taxon>
        <taxon>Pseudomonadota</taxon>
        <taxon>Alphaproteobacteria</taxon>
        <taxon>Hyphomicrobiales</taxon>
        <taxon>Methylobacteriaceae</taxon>
        <taxon>Methylobacterium</taxon>
    </lineage>
</organism>
<dbReference type="EMBL" id="FOTK01000010">
    <property type="protein sequence ID" value="SFL77063.1"/>
    <property type="molecule type" value="Genomic_DNA"/>
</dbReference>
<feature type="region of interest" description="Disordered" evidence="1">
    <location>
        <begin position="87"/>
        <end position="107"/>
    </location>
</feature>
<gene>
    <name evidence="3" type="ORF">SAMN05192568_101074</name>
</gene>
<dbReference type="Pfam" id="PF04480">
    <property type="entry name" value="DUF559"/>
    <property type="match status" value="1"/>
</dbReference>
<name>A0A1I4KEP0_9HYPH</name>
<dbReference type="SUPFAM" id="SSF52980">
    <property type="entry name" value="Restriction endonuclease-like"/>
    <property type="match status" value="1"/>
</dbReference>
<evidence type="ECO:0000313" key="3">
    <source>
        <dbReference type="EMBL" id="SFL77063.1"/>
    </source>
</evidence>
<evidence type="ECO:0000259" key="2">
    <source>
        <dbReference type="Pfam" id="PF04480"/>
    </source>
</evidence>
<dbReference type="STRING" id="582667.SAMN05192568_101074"/>
<sequence>MDGSHFRRQVALGPYVADFCCLAAHLIVEVDGNQHGLDRQATYDLKRTCFLEAQGFRILRFSNADVMCAMESVLDTIHAAYARSLLPANQPGCTTPTPNPSPQGGGE</sequence>
<dbReference type="AlphaFoldDB" id="A0A1I4KEP0"/>
<dbReference type="InterPro" id="IPR011335">
    <property type="entry name" value="Restrct_endonuc-II-like"/>
</dbReference>
<dbReference type="InterPro" id="IPR047216">
    <property type="entry name" value="Endonuclease_DUF559_bact"/>
</dbReference>
<protein>
    <recommendedName>
        <fullName evidence="2">DUF559 domain-containing protein</fullName>
    </recommendedName>
</protein>